<sequence>MTHHYQWRWLWAKEGTSVDVAASDGMVKGGRGVEKEQKFNNVELRNILGDTIGNPDQMRLKVEDRIRKKGRDFHKPKTGSVVAFKVTFRDFSPVGSNIWFKLYGPPSDPDVDLIGTVIYRQIHQWNTILFMMPSSFHDVGDVEFQDNWGRVWVDIGTSDYFTLDVLLNCLTVLSSE</sequence>
<dbReference type="InterPro" id="IPR021920">
    <property type="entry name" value="DUF3531"/>
</dbReference>
<name>A0ABQ4X1L8_9ASTR</name>
<dbReference type="PANTHER" id="PTHR46737">
    <property type="entry name" value="OS02G0827600 PROTEIN"/>
    <property type="match status" value="1"/>
</dbReference>
<accession>A0ABQ4X1L8</accession>
<reference evidence="1" key="2">
    <citation type="submission" date="2022-01" db="EMBL/GenBank/DDBJ databases">
        <authorList>
            <person name="Yamashiro T."/>
            <person name="Shiraishi A."/>
            <person name="Satake H."/>
            <person name="Nakayama K."/>
        </authorList>
    </citation>
    <scope>NUCLEOTIDE SEQUENCE</scope>
</reference>
<keyword evidence="2" id="KW-1185">Reference proteome</keyword>
<dbReference type="EMBL" id="BQNB010009125">
    <property type="protein sequence ID" value="GJS59087.1"/>
    <property type="molecule type" value="Genomic_DNA"/>
</dbReference>
<gene>
    <name evidence="1" type="ORF">Tco_0653871</name>
</gene>
<evidence type="ECO:0000313" key="1">
    <source>
        <dbReference type="EMBL" id="GJS59087.1"/>
    </source>
</evidence>
<protein>
    <submittedName>
        <fullName evidence="1">DUF3531 domain-containing protein</fullName>
    </submittedName>
</protein>
<comment type="caution">
    <text evidence="1">The sequence shown here is derived from an EMBL/GenBank/DDBJ whole genome shotgun (WGS) entry which is preliminary data.</text>
</comment>
<dbReference type="Pfam" id="PF12049">
    <property type="entry name" value="DUF3531"/>
    <property type="match status" value="1"/>
</dbReference>
<dbReference type="PANTHER" id="PTHR46737:SF2">
    <property type="entry name" value="OS02G0827600 PROTEIN"/>
    <property type="match status" value="1"/>
</dbReference>
<proteinExistence type="predicted"/>
<organism evidence="1 2">
    <name type="scientific">Tanacetum coccineum</name>
    <dbReference type="NCBI Taxonomy" id="301880"/>
    <lineage>
        <taxon>Eukaryota</taxon>
        <taxon>Viridiplantae</taxon>
        <taxon>Streptophyta</taxon>
        <taxon>Embryophyta</taxon>
        <taxon>Tracheophyta</taxon>
        <taxon>Spermatophyta</taxon>
        <taxon>Magnoliopsida</taxon>
        <taxon>eudicotyledons</taxon>
        <taxon>Gunneridae</taxon>
        <taxon>Pentapetalae</taxon>
        <taxon>asterids</taxon>
        <taxon>campanulids</taxon>
        <taxon>Asterales</taxon>
        <taxon>Asteraceae</taxon>
        <taxon>Asteroideae</taxon>
        <taxon>Anthemideae</taxon>
        <taxon>Anthemidinae</taxon>
        <taxon>Tanacetum</taxon>
    </lineage>
</organism>
<reference evidence="1" key="1">
    <citation type="journal article" date="2022" name="Int. J. Mol. Sci.">
        <title>Draft Genome of Tanacetum Coccineum: Genomic Comparison of Closely Related Tanacetum-Family Plants.</title>
        <authorList>
            <person name="Yamashiro T."/>
            <person name="Shiraishi A."/>
            <person name="Nakayama K."/>
            <person name="Satake H."/>
        </authorList>
    </citation>
    <scope>NUCLEOTIDE SEQUENCE</scope>
</reference>
<dbReference type="Proteomes" id="UP001151760">
    <property type="component" value="Unassembled WGS sequence"/>
</dbReference>
<evidence type="ECO:0000313" key="2">
    <source>
        <dbReference type="Proteomes" id="UP001151760"/>
    </source>
</evidence>